<name>A0A6G9XQ11_NOCBR</name>
<evidence type="ECO:0000313" key="2">
    <source>
        <dbReference type="Proteomes" id="UP000501705"/>
    </source>
</evidence>
<evidence type="ECO:0000313" key="1">
    <source>
        <dbReference type="EMBL" id="QIS03042.1"/>
    </source>
</evidence>
<dbReference type="EMBL" id="CP046171">
    <property type="protein sequence ID" value="QIS03042.1"/>
    <property type="molecule type" value="Genomic_DNA"/>
</dbReference>
<dbReference type="RefSeq" id="WP_167462112.1">
    <property type="nucleotide sequence ID" value="NZ_CP046171.1"/>
</dbReference>
<sequence>MFIDWSTVGFTTVNLTKPEHLWDEWAVCAAVEYAACDSSSVGVEELRSRHRFAHYDDGGGNWAELVLLPDKRAVLCGRDLEFSQTCFREDFEGVEEIDVLAGVPEWWRSAIDELGNDPASWAPTISFAYGFDGNHWLRVDYDVDDGFAGATPDVGGLVMEALMGAAQSALDEDADQAALEDFTPDEAALEALWAAGRHLTAEHLRAAFGPVAAYCDIDLGMRAVAEFR</sequence>
<reference evidence="1 2" key="1">
    <citation type="journal article" date="2019" name="ACS Chem. Biol.">
        <title>Identification and Mobilization of a Cryptic Antibiotic Biosynthesis Gene Locus from a Human-Pathogenic Nocardia Isolate.</title>
        <authorList>
            <person name="Herisse M."/>
            <person name="Ishida K."/>
            <person name="Porter J.L."/>
            <person name="Howden B."/>
            <person name="Hertweck C."/>
            <person name="Stinear T.P."/>
            <person name="Pidot S.J."/>
        </authorList>
    </citation>
    <scope>NUCLEOTIDE SEQUENCE [LARGE SCALE GENOMIC DNA]</scope>
    <source>
        <strain evidence="1 2">AUSMDU00024985</strain>
    </source>
</reference>
<proteinExistence type="predicted"/>
<organism evidence="1 2">
    <name type="scientific">Nocardia brasiliensis</name>
    <dbReference type="NCBI Taxonomy" id="37326"/>
    <lineage>
        <taxon>Bacteria</taxon>
        <taxon>Bacillati</taxon>
        <taxon>Actinomycetota</taxon>
        <taxon>Actinomycetes</taxon>
        <taxon>Mycobacteriales</taxon>
        <taxon>Nocardiaceae</taxon>
        <taxon>Nocardia</taxon>
    </lineage>
</organism>
<gene>
    <name evidence="1" type="ORF">F5X71_12610</name>
</gene>
<dbReference type="AlphaFoldDB" id="A0A6G9XQ11"/>
<protein>
    <submittedName>
        <fullName evidence="1">Uncharacterized protein</fullName>
    </submittedName>
</protein>
<accession>A0A6G9XQ11</accession>
<dbReference type="Proteomes" id="UP000501705">
    <property type="component" value="Chromosome"/>
</dbReference>